<reference evidence="2 3" key="1">
    <citation type="submission" date="2014-12" db="EMBL/GenBank/DDBJ databases">
        <title>Genome sequencing of Chryseobacterium taiwanense TPW19.</title>
        <authorList>
            <person name="Tan P.W."/>
            <person name="Chan K.-G."/>
        </authorList>
    </citation>
    <scope>NUCLEOTIDE SEQUENCE [LARGE SCALE GENOMIC DNA]</scope>
    <source>
        <strain evidence="2 3">TPW19</strain>
    </source>
</reference>
<dbReference type="EMBL" id="JWTA01000014">
    <property type="protein sequence ID" value="KIC61989.1"/>
    <property type="molecule type" value="Genomic_DNA"/>
</dbReference>
<evidence type="ECO:0000313" key="3">
    <source>
        <dbReference type="Proteomes" id="UP000031167"/>
    </source>
</evidence>
<dbReference type="STRING" id="363331.RM51_13925"/>
<accession>A0A0B4CL38</accession>
<comment type="caution">
    <text evidence="2">The sequence shown here is derived from an EMBL/GenBank/DDBJ whole genome shotgun (WGS) entry which is preliminary data.</text>
</comment>
<dbReference type="OrthoDB" id="1260046at2"/>
<evidence type="ECO:0000313" key="2">
    <source>
        <dbReference type="EMBL" id="KIC61989.1"/>
    </source>
</evidence>
<proteinExistence type="predicted"/>
<dbReference type="Proteomes" id="UP000031167">
    <property type="component" value="Unassembled WGS sequence"/>
</dbReference>
<keyword evidence="3" id="KW-1185">Reference proteome</keyword>
<feature type="signal peptide" evidence="1">
    <location>
        <begin position="1"/>
        <end position="22"/>
    </location>
</feature>
<gene>
    <name evidence="2" type="ORF">RM51_13925</name>
</gene>
<dbReference type="RefSeq" id="WP_039370787.1">
    <property type="nucleotide sequence ID" value="NZ_JWTA01000014.1"/>
</dbReference>
<keyword evidence="1" id="KW-0732">Signal</keyword>
<organism evidence="2 3">
    <name type="scientific">Chryseobacterium taiwanense</name>
    <dbReference type="NCBI Taxonomy" id="363331"/>
    <lineage>
        <taxon>Bacteria</taxon>
        <taxon>Pseudomonadati</taxon>
        <taxon>Bacteroidota</taxon>
        <taxon>Flavobacteriia</taxon>
        <taxon>Flavobacteriales</taxon>
        <taxon>Weeksellaceae</taxon>
        <taxon>Chryseobacterium group</taxon>
        <taxon>Chryseobacterium</taxon>
    </lineage>
</organism>
<sequence>MKKTLLFCLIVFSVFSSNLLFSQTKEIKPGKYCTKTERYCLQILDRKKFKETFSFDVNTFTTGSYLIGSEILTLEYEDSEKENTPSRSFKIVTAKDDKLVLKTENPEKKIVLYKK</sequence>
<dbReference type="AlphaFoldDB" id="A0A0B4CL38"/>
<name>A0A0B4CL38_9FLAO</name>
<evidence type="ECO:0000256" key="1">
    <source>
        <dbReference type="SAM" id="SignalP"/>
    </source>
</evidence>
<feature type="chain" id="PRO_5002088201" evidence="1">
    <location>
        <begin position="23"/>
        <end position="115"/>
    </location>
</feature>
<protein>
    <submittedName>
        <fullName evidence="2">Uncharacterized protein</fullName>
    </submittedName>
</protein>